<dbReference type="RefSeq" id="WP_152809409.1">
    <property type="nucleotide sequence ID" value="NZ_WHNW01000003.1"/>
</dbReference>
<dbReference type="InParanoid" id="A0A6N7EXD7"/>
<keyword evidence="3" id="KW-1185">Reference proteome</keyword>
<evidence type="ECO:0000313" key="2">
    <source>
        <dbReference type="EMBL" id="MPV85797.1"/>
    </source>
</evidence>
<feature type="domain" description="RHS protein conserved region" evidence="1">
    <location>
        <begin position="46"/>
        <end position="77"/>
    </location>
</feature>
<dbReference type="Gene3D" id="2.180.10.10">
    <property type="entry name" value="RHS repeat-associated core"/>
    <property type="match status" value="1"/>
</dbReference>
<sequence length="107" mass="12289">MRQRLTAEFDERGEFIQGYLYEPSSPYTTNPLVKIDKAGDSLSYSYYQNDHLGTPQLLTDKSANVVWQGFYQAFGDIQITTETVKNPLRFLGHKTTGTRFESRRITA</sequence>
<protein>
    <recommendedName>
        <fullName evidence="1">RHS protein conserved region domain-containing protein</fullName>
    </recommendedName>
</protein>
<comment type="caution">
    <text evidence="2">The sequence shown here is derived from an EMBL/GenBank/DDBJ whole genome shotgun (WGS) entry which is preliminary data.</text>
</comment>
<dbReference type="EMBL" id="WHNW01000003">
    <property type="protein sequence ID" value="MPV85797.1"/>
    <property type="molecule type" value="Genomic_DNA"/>
</dbReference>
<organism evidence="2 3">
    <name type="scientific">Ostreibacterium oceani</name>
    <dbReference type="NCBI Taxonomy" id="2654998"/>
    <lineage>
        <taxon>Bacteria</taxon>
        <taxon>Pseudomonadati</taxon>
        <taxon>Pseudomonadota</taxon>
        <taxon>Gammaproteobacteria</taxon>
        <taxon>Cardiobacteriales</taxon>
        <taxon>Ostreibacteriaceae</taxon>
        <taxon>Ostreibacterium</taxon>
    </lineage>
</organism>
<dbReference type="InterPro" id="IPR001826">
    <property type="entry name" value="RHS"/>
</dbReference>
<dbReference type="Pfam" id="PF03527">
    <property type="entry name" value="RHS"/>
    <property type="match status" value="1"/>
</dbReference>
<evidence type="ECO:0000259" key="1">
    <source>
        <dbReference type="Pfam" id="PF03527"/>
    </source>
</evidence>
<gene>
    <name evidence="2" type="ORF">GCU85_03470</name>
</gene>
<reference evidence="2 3" key="1">
    <citation type="submission" date="2019-10" db="EMBL/GenBank/DDBJ databases">
        <title>Cardiobacteriales fam. a chemoheterotrophic member of the order Cardiobacteriales, and proposal of Cardiobacteriales fam. nov.</title>
        <authorList>
            <person name="Wang C."/>
        </authorList>
    </citation>
    <scope>NUCLEOTIDE SEQUENCE [LARGE SCALE GENOMIC DNA]</scope>
    <source>
        <strain evidence="2 3">ML27</strain>
    </source>
</reference>
<dbReference type="Proteomes" id="UP000471298">
    <property type="component" value="Unassembled WGS sequence"/>
</dbReference>
<accession>A0A6N7EXD7</accession>
<dbReference type="AlphaFoldDB" id="A0A6N7EXD7"/>
<proteinExistence type="predicted"/>
<evidence type="ECO:0000313" key="3">
    <source>
        <dbReference type="Proteomes" id="UP000471298"/>
    </source>
</evidence>
<name>A0A6N7EXD7_9GAMM</name>